<dbReference type="KEGG" id="asoc:CB4_00039"/>
<dbReference type="OrthoDB" id="9760802at2"/>
<keyword evidence="2" id="KW-1185">Reference proteome</keyword>
<dbReference type="AlphaFoldDB" id="A0A0U4WAM8"/>
<dbReference type="GO" id="GO:0016787">
    <property type="term" value="F:hydrolase activity"/>
    <property type="evidence" value="ECO:0007669"/>
    <property type="project" value="UniProtKB-KW"/>
</dbReference>
<dbReference type="RefSeq" id="WP_096463069.1">
    <property type="nucleotide sequence ID" value="NZ_AP017312.1"/>
</dbReference>
<reference evidence="1 2" key="1">
    <citation type="submission" date="2015-12" db="EMBL/GenBank/DDBJ databases">
        <title>Genome sequence of Aneurinibacillus soli.</title>
        <authorList>
            <person name="Lee J.S."/>
            <person name="Lee K.C."/>
            <person name="Kim K.K."/>
            <person name="Lee B.W."/>
        </authorList>
    </citation>
    <scope>NUCLEOTIDE SEQUENCE [LARGE SCALE GENOMIC DNA]</scope>
    <source>
        <strain evidence="1 2">CB4</strain>
    </source>
</reference>
<organism evidence="1 2">
    <name type="scientific">Aneurinibacillus soli</name>
    <dbReference type="NCBI Taxonomy" id="1500254"/>
    <lineage>
        <taxon>Bacteria</taxon>
        <taxon>Bacillati</taxon>
        <taxon>Bacillota</taxon>
        <taxon>Bacilli</taxon>
        <taxon>Bacillales</taxon>
        <taxon>Paenibacillaceae</taxon>
        <taxon>Aneurinibacillus group</taxon>
        <taxon>Aneurinibacillus</taxon>
    </lineage>
</organism>
<accession>A0A0U4WAM8</accession>
<gene>
    <name evidence="1" type="primary">cadA_1</name>
    <name evidence="1" type="ORF">CB4_00039</name>
</gene>
<dbReference type="EMBL" id="AP017312">
    <property type="protein sequence ID" value="BAU25979.1"/>
    <property type="molecule type" value="Genomic_DNA"/>
</dbReference>
<keyword evidence="1" id="KW-0378">Hydrolase</keyword>
<name>A0A0U4WAM8_9BACL</name>
<dbReference type="Proteomes" id="UP000217696">
    <property type="component" value="Chromosome"/>
</dbReference>
<proteinExistence type="predicted"/>
<evidence type="ECO:0000313" key="1">
    <source>
        <dbReference type="EMBL" id="BAU25979.1"/>
    </source>
</evidence>
<evidence type="ECO:0000313" key="2">
    <source>
        <dbReference type="Proteomes" id="UP000217696"/>
    </source>
</evidence>
<dbReference type="EC" id="3.6.3.3" evidence="1"/>
<protein>
    <submittedName>
        <fullName evidence="1">Putative cadmium-transporting ATPase</fullName>
        <ecNumber evidence="1">3.6.3.3</ecNumber>
    </submittedName>
</protein>
<sequence>MKKASGYIRKPIYIEEIVSEELPQERIRALEGSGKTVMLLSDSARVLGLLAVIRQNIVLVVGLKLLAIFLVIPGWLTLWTAILSDMGATVLVTLNGIRLLSRK</sequence>